<dbReference type="NCBIfam" id="NF045761">
    <property type="entry name" value="NAMPUrTaseMurU"/>
    <property type="match status" value="1"/>
</dbReference>
<evidence type="ECO:0000256" key="1">
    <source>
        <dbReference type="ARBA" id="ARBA00022679"/>
    </source>
</evidence>
<dbReference type="EMBL" id="FODO01000002">
    <property type="protein sequence ID" value="SEN91625.1"/>
    <property type="molecule type" value="Genomic_DNA"/>
</dbReference>
<dbReference type="InterPro" id="IPR005835">
    <property type="entry name" value="NTP_transferase_dom"/>
</dbReference>
<keyword evidence="1 4" id="KW-0808">Transferase</keyword>
<dbReference type="GO" id="GO:0016779">
    <property type="term" value="F:nucleotidyltransferase activity"/>
    <property type="evidence" value="ECO:0007669"/>
    <property type="project" value="UniProtKB-KW"/>
</dbReference>
<dbReference type="InterPro" id="IPR054790">
    <property type="entry name" value="MurU"/>
</dbReference>
<feature type="domain" description="Nucleotidyl transferase" evidence="3">
    <location>
        <begin position="22"/>
        <end position="146"/>
    </location>
</feature>
<dbReference type="CDD" id="cd06422">
    <property type="entry name" value="NTP_transferase_like_1"/>
    <property type="match status" value="1"/>
</dbReference>
<keyword evidence="5" id="KW-1185">Reference proteome</keyword>
<dbReference type="PANTHER" id="PTHR43584:SF8">
    <property type="entry name" value="N-ACETYLMURAMATE ALPHA-1-PHOSPHATE URIDYLYLTRANSFERASE"/>
    <property type="match status" value="1"/>
</dbReference>
<proteinExistence type="predicted"/>
<accession>A0A1H8KFI5</accession>
<gene>
    <name evidence="4" type="ORF">SAMN05216333_102106</name>
</gene>
<dbReference type="AlphaFoldDB" id="A0A1H8KFI5"/>
<keyword evidence="2 4" id="KW-0548">Nucleotidyltransferase</keyword>
<organism evidence="4 5">
    <name type="scientific">Nitrosomonas oligotropha</name>
    <dbReference type="NCBI Taxonomy" id="42354"/>
    <lineage>
        <taxon>Bacteria</taxon>
        <taxon>Pseudomonadati</taxon>
        <taxon>Pseudomonadota</taxon>
        <taxon>Betaproteobacteria</taxon>
        <taxon>Nitrosomonadales</taxon>
        <taxon>Nitrosomonadaceae</taxon>
        <taxon>Nitrosomonas</taxon>
    </lineage>
</organism>
<evidence type="ECO:0000313" key="5">
    <source>
        <dbReference type="Proteomes" id="UP000198814"/>
    </source>
</evidence>
<reference evidence="5" key="1">
    <citation type="submission" date="2016-10" db="EMBL/GenBank/DDBJ databases">
        <authorList>
            <person name="Varghese N."/>
            <person name="Submissions S."/>
        </authorList>
    </citation>
    <scope>NUCLEOTIDE SEQUENCE [LARGE SCALE GENOMIC DNA]</scope>
    <source>
        <strain evidence="5">Nm76</strain>
    </source>
</reference>
<dbReference type="PANTHER" id="PTHR43584">
    <property type="entry name" value="NUCLEOTIDYL TRANSFERASE"/>
    <property type="match status" value="1"/>
</dbReference>
<evidence type="ECO:0000313" key="4">
    <source>
        <dbReference type="EMBL" id="SEN91625.1"/>
    </source>
</evidence>
<dbReference type="Pfam" id="PF00483">
    <property type="entry name" value="NTP_transferase"/>
    <property type="match status" value="1"/>
</dbReference>
<evidence type="ECO:0000259" key="3">
    <source>
        <dbReference type="Pfam" id="PF00483"/>
    </source>
</evidence>
<sequence>MNCILLSQIRKLATPSKRIPYKAMILAAGRGERMRPLTDAVPKPLLKAGGHALIEYQLHNLARAGFTDIVINHAYLGEMIENALGCGERYGVNIHYSPEKVVLETAGGIANALPLLTDESGSLPFLVVNADIFCGMDYAALLPVLHAMQTDTNQRLAHLVLIDNPPHHTDGDFALHGDQVKLTGNPKLTFSGIGIYQAQLFSGISPGLPVKLAPLLRQAMTEGKVSGEYFSGQWVDVGTPQRLEWLDKQLQSRAESTAGSV</sequence>
<dbReference type="InterPro" id="IPR029044">
    <property type="entry name" value="Nucleotide-diphossugar_trans"/>
</dbReference>
<dbReference type="Proteomes" id="UP000198814">
    <property type="component" value="Unassembled WGS sequence"/>
</dbReference>
<dbReference type="STRING" id="42354.SAMN05216333_102106"/>
<evidence type="ECO:0000256" key="2">
    <source>
        <dbReference type="ARBA" id="ARBA00022695"/>
    </source>
</evidence>
<dbReference type="InterPro" id="IPR050065">
    <property type="entry name" value="GlmU-like"/>
</dbReference>
<dbReference type="Gene3D" id="3.90.550.10">
    <property type="entry name" value="Spore Coat Polysaccharide Biosynthesis Protein SpsA, Chain A"/>
    <property type="match status" value="1"/>
</dbReference>
<dbReference type="SUPFAM" id="SSF53448">
    <property type="entry name" value="Nucleotide-diphospho-sugar transferases"/>
    <property type="match status" value="1"/>
</dbReference>
<protein>
    <submittedName>
        <fullName evidence="4">MurNAc alpha-1-phosphate uridylyltransferase</fullName>
    </submittedName>
</protein>
<name>A0A1H8KFI5_9PROT</name>